<dbReference type="RefSeq" id="WP_251611657.1">
    <property type="nucleotide sequence ID" value="NZ_JAMQJY010000006.1"/>
</dbReference>
<dbReference type="EMBL" id="JAMQJY010000006">
    <property type="protein sequence ID" value="MCM2677866.1"/>
    <property type="molecule type" value="Genomic_DNA"/>
</dbReference>
<name>A0ABT0XPN5_9BACI</name>
<keyword evidence="2" id="KW-1185">Reference proteome</keyword>
<gene>
    <name evidence="1" type="ORF">NDM98_22265</name>
</gene>
<organism evidence="1 2">
    <name type="scientific">Alkalicoccobacillus plakortidis</name>
    <dbReference type="NCBI Taxonomy" id="444060"/>
    <lineage>
        <taxon>Bacteria</taxon>
        <taxon>Bacillati</taxon>
        <taxon>Bacillota</taxon>
        <taxon>Bacilli</taxon>
        <taxon>Bacillales</taxon>
        <taxon>Bacillaceae</taxon>
        <taxon>Alkalicoccobacillus</taxon>
    </lineage>
</organism>
<evidence type="ECO:0008006" key="3">
    <source>
        <dbReference type="Google" id="ProtNLM"/>
    </source>
</evidence>
<evidence type="ECO:0000313" key="1">
    <source>
        <dbReference type="EMBL" id="MCM2677866.1"/>
    </source>
</evidence>
<accession>A0ABT0XPN5</accession>
<comment type="caution">
    <text evidence="1">The sequence shown here is derived from an EMBL/GenBank/DDBJ whole genome shotgun (WGS) entry which is preliminary data.</text>
</comment>
<sequence>MKMRWYIQTGLLIIALLLGAMGGIQYMNEQLGISAPAPLSKEEFVKKESITQLQPNVLELTEKQHTSENGRHENFFSEAAIASASGLEELTRNVLSALVNAIEGLNGREKESETQL</sequence>
<dbReference type="Proteomes" id="UP001203665">
    <property type="component" value="Unassembled WGS sequence"/>
</dbReference>
<protein>
    <recommendedName>
        <fullName evidence="3">DUF3679 domain-containing protein</fullName>
    </recommendedName>
</protein>
<evidence type="ECO:0000313" key="2">
    <source>
        <dbReference type="Proteomes" id="UP001203665"/>
    </source>
</evidence>
<reference evidence="1" key="1">
    <citation type="submission" date="2022-06" db="EMBL/GenBank/DDBJ databases">
        <title>Alkalicoccobacillus porphyridii sp. nov., isolated from a marine red alga, Porphyridium purpureum and reclassification of Shouchella plakortidis and Shouchella gibsonii as Alkalicoccobacillus plakortidis comb. nov. and Alkalicoccobacillus gibsonii comb. nov.</title>
        <authorList>
            <person name="Kim K.H."/>
            <person name="Lee J.K."/>
            <person name="Han D.M."/>
            <person name="Baek J.H."/>
            <person name="Jeon C.O."/>
        </authorList>
    </citation>
    <scope>NUCLEOTIDE SEQUENCE</scope>
    <source>
        <strain evidence="1">DSM 19153</strain>
    </source>
</reference>
<proteinExistence type="predicted"/>